<dbReference type="AlphaFoldDB" id="A0A0D3EPK7"/>
<reference evidence="2" key="1">
    <citation type="journal article" date="2009" name="Rice">
        <title>De Novo Next Generation Sequencing of Plant Genomes.</title>
        <authorList>
            <person name="Rounsley S."/>
            <person name="Marri P.R."/>
            <person name="Yu Y."/>
            <person name="He R."/>
            <person name="Sisneros N."/>
            <person name="Goicoechea J.L."/>
            <person name="Lee S.J."/>
            <person name="Angelova A."/>
            <person name="Kudrna D."/>
            <person name="Luo M."/>
            <person name="Affourtit J."/>
            <person name="Desany B."/>
            <person name="Knight J."/>
            <person name="Niazi F."/>
            <person name="Egholm M."/>
            <person name="Wing R.A."/>
        </authorList>
    </citation>
    <scope>NUCLEOTIDE SEQUENCE [LARGE SCALE GENOMIC DNA]</scope>
    <source>
        <strain evidence="2">cv. IRGC 105608</strain>
    </source>
</reference>
<dbReference type="HOGENOM" id="CLU_1410755_0_0_1"/>
<dbReference type="PaxDb" id="65489-OBART01G17900.1"/>
<protein>
    <recommendedName>
        <fullName evidence="4">DUF834 domain-containing protein</fullName>
    </recommendedName>
</protein>
<evidence type="ECO:0000313" key="3">
    <source>
        <dbReference type="Proteomes" id="UP000026960"/>
    </source>
</evidence>
<dbReference type="EnsemblPlants" id="OBART01G17900.1">
    <property type="protein sequence ID" value="OBART01G17900.1"/>
    <property type="gene ID" value="OBART01G17900"/>
</dbReference>
<feature type="region of interest" description="Disordered" evidence="1">
    <location>
        <begin position="72"/>
        <end position="102"/>
    </location>
</feature>
<feature type="region of interest" description="Disordered" evidence="1">
    <location>
        <begin position="165"/>
        <end position="193"/>
    </location>
</feature>
<name>A0A0D3EPK7_9ORYZ</name>
<organism evidence="2">
    <name type="scientific">Oryza barthii</name>
    <dbReference type="NCBI Taxonomy" id="65489"/>
    <lineage>
        <taxon>Eukaryota</taxon>
        <taxon>Viridiplantae</taxon>
        <taxon>Streptophyta</taxon>
        <taxon>Embryophyta</taxon>
        <taxon>Tracheophyta</taxon>
        <taxon>Spermatophyta</taxon>
        <taxon>Magnoliopsida</taxon>
        <taxon>Liliopsida</taxon>
        <taxon>Poales</taxon>
        <taxon>Poaceae</taxon>
        <taxon>BOP clade</taxon>
        <taxon>Oryzoideae</taxon>
        <taxon>Oryzeae</taxon>
        <taxon>Oryzinae</taxon>
        <taxon>Oryza</taxon>
    </lineage>
</organism>
<proteinExistence type="predicted"/>
<evidence type="ECO:0000256" key="1">
    <source>
        <dbReference type="SAM" id="MobiDB-lite"/>
    </source>
</evidence>
<evidence type="ECO:0008006" key="4">
    <source>
        <dbReference type="Google" id="ProtNLM"/>
    </source>
</evidence>
<dbReference type="Gramene" id="OBART01G17900.1">
    <property type="protein sequence ID" value="OBART01G17900.1"/>
    <property type="gene ID" value="OBART01G17900"/>
</dbReference>
<dbReference type="Proteomes" id="UP000026960">
    <property type="component" value="Chromosome 1"/>
</dbReference>
<sequence length="193" mass="20554">MDPIICDEDEIKSNRTIKRLRKRTGRKIKTSPGNHQRCRHHRICPRGARQIPLAVATAAGSIRAVADATTATGGIEKRGGGGSRRCQMRPRSPPRTTDPPADAADTVIAVDAAVGTAPPNLEGGEGAVVKRDGRPSRSMGRGRGEGTAVAAVSAVPAFFAPCRRDGRDWGRGSGAPGWERGGEGKRHRWKLIK</sequence>
<keyword evidence="3" id="KW-1185">Reference proteome</keyword>
<reference evidence="2" key="2">
    <citation type="submission" date="2015-03" db="UniProtKB">
        <authorList>
            <consortium name="EnsemblPlants"/>
        </authorList>
    </citation>
    <scope>IDENTIFICATION</scope>
</reference>
<feature type="region of interest" description="Disordered" evidence="1">
    <location>
        <begin position="116"/>
        <end position="145"/>
    </location>
</feature>
<accession>A0A0D3EPK7</accession>
<evidence type="ECO:0000313" key="2">
    <source>
        <dbReference type="EnsemblPlants" id="OBART01G17900.1"/>
    </source>
</evidence>